<sequence>MCPRSLIANNFLMFAMEHTGIYGYSLSLFLSEECFNYVIVPGLEIKQSIGMTREKNDKGDAKRIALYSYEKRDRLEPHVPSSESTVKLKRLFSLRERMVKQRAGYKMSLKEQSEILSKTENKLLLKVQKELIKYLTKEIDIIEKEIKTIVTEDEGLKNQYELIT</sequence>
<evidence type="ECO:0000313" key="3">
    <source>
        <dbReference type="Proteomes" id="UP000264330"/>
    </source>
</evidence>
<dbReference type="PANTHER" id="PTHR33055:SF3">
    <property type="entry name" value="PUTATIVE TRANSPOSASE FOR IS117-RELATED"/>
    <property type="match status" value="1"/>
</dbReference>
<feature type="domain" description="Transposase IS110-like N-terminal" evidence="1">
    <location>
        <begin position="14"/>
        <end position="110"/>
    </location>
</feature>
<evidence type="ECO:0000259" key="1">
    <source>
        <dbReference type="Pfam" id="PF01548"/>
    </source>
</evidence>
<protein>
    <recommendedName>
        <fullName evidence="1">Transposase IS110-like N-terminal domain-containing protein</fullName>
    </recommendedName>
</protein>
<name>A0A3D5IU54_9FLAO</name>
<evidence type="ECO:0000313" key="2">
    <source>
        <dbReference type="EMBL" id="HCV79435.1"/>
    </source>
</evidence>
<dbReference type="EMBL" id="DPMF01000002">
    <property type="protein sequence ID" value="HCV79435.1"/>
    <property type="molecule type" value="Genomic_DNA"/>
</dbReference>
<comment type="caution">
    <text evidence="2">The sequence shown here is derived from an EMBL/GenBank/DDBJ whole genome shotgun (WGS) entry which is preliminary data.</text>
</comment>
<accession>A0A3D5IU54</accession>
<dbReference type="PANTHER" id="PTHR33055">
    <property type="entry name" value="TRANSPOSASE FOR INSERTION SEQUENCE ELEMENT IS1111A"/>
    <property type="match status" value="1"/>
</dbReference>
<dbReference type="GO" id="GO:0003677">
    <property type="term" value="F:DNA binding"/>
    <property type="evidence" value="ECO:0007669"/>
    <property type="project" value="InterPro"/>
</dbReference>
<gene>
    <name evidence="2" type="ORF">DGQ38_00085</name>
</gene>
<dbReference type="Pfam" id="PF01548">
    <property type="entry name" value="DEDD_Tnp_IS110"/>
    <property type="match status" value="1"/>
</dbReference>
<proteinExistence type="predicted"/>
<dbReference type="GO" id="GO:0004803">
    <property type="term" value="F:transposase activity"/>
    <property type="evidence" value="ECO:0007669"/>
    <property type="project" value="InterPro"/>
</dbReference>
<dbReference type="AlphaFoldDB" id="A0A3D5IU54"/>
<dbReference type="Proteomes" id="UP000264330">
    <property type="component" value="Unassembled WGS sequence"/>
</dbReference>
<organism evidence="2 3">
    <name type="scientific">Zunongwangia profunda</name>
    <dbReference type="NCBI Taxonomy" id="398743"/>
    <lineage>
        <taxon>Bacteria</taxon>
        <taxon>Pseudomonadati</taxon>
        <taxon>Bacteroidota</taxon>
        <taxon>Flavobacteriia</taxon>
        <taxon>Flavobacteriales</taxon>
        <taxon>Flavobacteriaceae</taxon>
        <taxon>Zunongwangia</taxon>
    </lineage>
</organism>
<dbReference type="InterPro" id="IPR047650">
    <property type="entry name" value="Transpos_IS110"/>
</dbReference>
<reference evidence="2 3" key="1">
    <citation type="journal article" date="2018" name="Nat. Biotechnol.">
        <title>A standardized bacterial taxonomy based on genome phylogeny substantially revises the tree of life.</title>
        <authorList>
            <person name="Parks D.H."/>
            <person name="Chuvochina M."/>
            <person name="Waite D.W."/>
            <person name="Rinke C."/>
            <person name="Skarshewski A."/>
            <person name="Chaumeil P.A."/>
            <person name="Hugenholtz P."/>
        </authorList>
    </citation>
    <scope>NUCLEOTIDE SEQUENCE [LARGE SCALE GENOMIC DNA]</scope>
    <source>
        <strain evidence="2">UBA9359</strain>
    </source>
</reference>
<dbReference type="InterPro" id="IPR002525">
    <property type="entry name" value="Transp_IS110-like_N"/>
</dbReference>
<dbReference type="GO" id="GO:0006313">
    <property type="term" value="P:DNA transposition"/>
    <property type="evidence" value="ECO:0007669"/>
    <property type="project" value="InterPro"/>
</dbReference>